<reference evidence="1" key="1">
    <citation type="submission" date="2022-07" db="EMBL/GenBank/DDBJ databases">
        <title>Genome Sequence of Phlebia brevispora.</title>
        <authorList>
            <person name="Buettner E."/>
        </authorList>
    </citation>
    <scope>NUCLEOTIDE SEQUENCE</scope>
    <source>
        <strain evidence="1">MPL23</strain>
    </source>
</reference>
<protein>
    <submittedName>
        <fullName evidence="1">Uncharacterized protein</fullName>
    </submittedName>
</protein>
<sequence length="1144" mass="128946">MMIKLSPEAYLRYAVEISPTAPGRDSSSSLASSAQVANLQLVNDELAQLRFEFVKFFRSNSQFTEGLRTARYHTLNVDVERTARSDSNILDKYCMPVAEVANAVMLRDDVPELRVVRGAVSHCKTGYFVIGDQANIALEPDGRTWHIPGTRGHRPARSEEILDWTVNKKCLAIVVFMHPGELSPDDLQSGDGDSLCRRSPKVNACFAPMVHAVRKTTVVFGILTDESTSFVVDFSTHFFLPVSIPRLAVISTSKMELRFLLALCIYVEANFWHLTHLYAYHPPMVVQGALNNQDLLDTGQNSNRLDKHRKWFSDFDLYAMQRVPELWFRFSLWRRHAQEEGLKHPITIGMSITLEPGTFARQHGLLRSPYPCHELPENTINSIFGPEGRRPRNVILDGYVSSSAPVAIRITQPLYDERYFPIPDMYDAECTMGPPRMRLGALNFPEDLARREESVYDRLSWLQGQSLWDVYQSPLTDEVQTTLITQIRHGVRALRAAGITQTDWHADQILCLGDERNLRIVFIDFALCWNGILEPQRNSFTSIGCLHWNLSTKAVLVYGGTAEHAKKSVAMGCELSPEAYLRLSVPVLPIEPRVPTSSKLHSPHHDCLQRKFRAYQFPGATAFSKGLRSMRYNTFDVDVDRIIHSTDVLDKYCHPVLEVAHAIILKPHVPKLRMLRSEYKGCPTGIFVVSTQKDFLSLNTDPGDVRTWHKPSLASSPSPPDEFPDWSTNRKCLTIVMFLRPGDIDPEDVQIDADGRFRTANLALCDAFATLINIIQETKAAFGILTDELTTIAVDFCYPWTSQKAIPTLSIVPASKMELSFLIAFCIYMEAKPWRLTSLSGLSPFLPLANLNCGLSSSPWRETVQEEGLAHPILPGTSITFEPGGFARRHSLLRSPFPLHESPQDTLANIFGNRGRRPRSTAIDNIINTSAAATVKITQAVMGCDEVVCIKLFDERYFPIPDEDDVECVMGPPYARLCSLNYSEDLARREESIYDRLSFFQGALLPHCYGFHLFTLPDGWQCFGVVMERIEGPSLKDVYNSAPPPSSSLQEAVITQVRHGIRALRAGGVSQTDWHPDQVLCLTDECGVHVVFIDFAFCQMYLGEDTGFPPTDDLDDGWYMFTHTLDVDEAVVDRHWLPPLEFEY</sequence>
<gene>
    <name evidence="1" type="ORF">NM688_g6522</name>
</gene>
<accession>A0ACC1SFH1</accession>
<comment type="caution">
    <text evidence="1">The sequence shown here is derived from an EMBL/GenBank/DDBJ whole genome shotgun (WGS) entry which is preliminary data.</text>
</comment>
<proteinExistence type="predicted"/>
<dbReference type="EMBL" id="JANHOG010001356">
    <property type="protein sequence ID" value="KAJ3538426.1"/>
    <property type="molecule type" value="Genomic_DNA"/>
</dbReference>
<evidence type="ECO:0000313" key="2">
    <source>
        <dbReference type="Proteomes" id="UP001148662"/>
    </source>
</evidence>
<evidence type="ECO:0000313" key="1">
    <source>
        <dbReference type="EMBL" id="KAJ3538426.1"/>
    </source>
</evidence>
<name>A0ACC1SFH1_9APHY</name>
<organism evidence="1 2">
    <name type="scientific">Phlebia brevispora</name>
    <dbReference type="NCBI Taxonomy" id="194682"/>
    <lineage>
        <taxon>Eukaryota</taxon>
        <taxon>Fungi</taxon>
        <taxon>Dikarya</taxon>
        <taxon>Basidiomycota</taxon>
        <taxon>Agaricomycotina</taxon>
        <taxon>Agaricomycetes</taxon>
        <taxon>Polyporales</taxon>
        <taxon>Meruliaceae</taxon>
        <taxon>Phlebia</taxon>
    </lineage>
</organism>
<keyword evidence="2" id="KW-1185">Reference proteome</keyword>
<dbReference type="Proteomes" id="UP001148662">
    <property type="component" value="Unassembled WGS sequence"/>
</dbReference>